<feature type="region of interest" description="Disordered" evidence="1">
    <location>
        <begin position="1"/>
        <end position="253"/>
    </location>
</feature>
<feature type="compositionally biased region" description="Low complexity" evidence="1">
    <location>
        <begin position="108"/>
        <end position="122"/>
    </location>
</feature>
<accession>A0A4Y7TXN7</accession>
<feature type="compositionally biased region" description="Basic residues" evidence="1">
    <location>
        <begin position="67"/>
        <end position="82"/>
    </location>
</feature>
<name>A0A4Y7TXN7_COPMI</name>
<feature type="region of interest" description="Disordered" evidence="1">
    <location>
        <begin position="334"/>
        <end position="356"/>
    </location>
</feature>
<evidence type="ECO:0000256" key="1">
    <source>
        <dbReference type="SAM" id="MobiDB-lite"/>
    </source>
</evidence>
<dbReference type="OrthoDB" id="2684446at2759"/>
<dbReference type="Proteomes" id="UP000298030">
    <property type="component" value="Unassembled WGS sequence"/>
</dbReference>
<comment type="caution">
    <text evidence="2">The sequence shown here is derived from an EMBL/GenBank/DDBJ whole genome shotgun (WGS) entry which is preliminary data.</text>
</comment>
<organism evidence="2 3">
    <name type="scientific">Coprinellus micaceus</name>
    <name type="common">Glistening ink-cap mushroom</name>
    <name type="synonym">Coprinus micaceus</name>
    <dbReference type="NCBI Taxonomy" id="71717"/>
    <lineage>
        <taxon>Eukaryota</taxon>
        <taxon>Fungi</taxon>
        <taxon>Dikarya</taxon>
        <taxon>Basidiomycota</taxon>
        <taxon>Agaricomycotina</taxon>
        <taxon>Agaricomycetes</taxon>
        <taxon>Agaricomycetidae</taxon>
        <taxon>Agaricales</taxon>
        <taxon>Agaricineae</taxon>
        <taxon>Psathyrellaceae</taxon>
        <taxon>Coprinellus</taxon>
    </lineage>
</organism>
<reference evidence="2 3" key="1">
    <citation type="journal article" date="2019" name="Nat. Ecol. Evol.">
        <title>Megaphylogeny resolves global patterns of mushroom evolution.</title>
        <authorList>
            <person name="Varga T."/>
            <person name="Krizsan K."/>
            <person name="Foldi C."/>
            <person name="Dima B."/>
            <person name="Sanchez-Garcia M."/>
            <person name="Sanchez-Ramirez S."/>
            <person name="Szollosi G.J."/>
            <person name="Szarkandi J.G."/>
            <person name="Papp V."/>
            <person name="Albert L."/>
            <person name="Andreopoulos W."/>
            <person name="Angelini C."/>
            <person name="Antonin V."/>
            <person name="Barry K.W."/>
            <person name="Bougher N.L."/>
            <person name="Buchanan P."/>
            <person name="Buyck B."/>
            <person name="Bense V."/>
            <person name="Catcheside P."/>
            <person name="Chovatia M."/>
            <person name="Cooper J."/>
            <person name="Damon W."/>
            <person name="Desjardin D."/>
            <person name="Finy P."/>
            <person name="Geml J."/>
            <person name="Haridas S."/>
            <person name="Hughes K."/>
            <person name="Justo A."/>
            <person name="Karasinski D."/>
            <person name="Kautmanova I."/>
            <person name="Kiss B."/>
            <person name="Kocsube S."/>
            <person name="Kotiranta H."/>
            <person name="LaButti K.M."/>
            <person name="Lechner B.E."/>
            <person name="Liimatainen K."/>
            <person name="Lipzen A."/>
            <person name="Lukacs Z."/>
            <person name="Mihaltcheva S."/>
            <person name="Morgado L.N."/>
            <person name="Niskanen T."/>
            <person name="Noordeloos M.E."/>
            <person name="Ohm R.A."/>
            <person name="Ortiz-Santana B."/>
            <person name="Ovrebo C."/>
            <person name="Racz N."/>
            <person name="Riley R."/>
            <person name="Savchenko A."/>
            <person name="Shiryaev A."/>
            <person name="Soop K."/>
            <person name="Spirin V."/>
            <person name="Szebenyi C."/>
            <person name="Tomsovsky M."/>
            <person name="Tulloss R.E."/>
            <person name="Uehling J."/>
            <person name="Grigoriev I.V."/>
            <person name="Vagvolgyi C."/>
            <person name="Papp T."/>
            <person name="Martin F.M."/>
            <person name="Miettinen O."/>
            <person name="Hibbett D.S."/>
            <person name="Nagy L.G."/>
        </authorList>
    </citation>
    <scope>NUCLEOTIDE SEQUENCE [LARGE SCALE GENOMIC DNA]</scope>
    <source>
        <strain evidence="2 3">FP101781</strain>
    </source>
</reference>
<gene>
    <name evidence="2" type="ORF">FA13DRAFT_419143</name>
</gene>
<dbReference type="AlphaFoldDB" id="A0A4Y7TXN7"/>
<evidence type="ECO:0000313" key="3">
    <source>
        <dbReference type="Proteomes" id="UP000298030"/>
    </source>
</evidence>
<evidence type="ECO:0000313" key="2">
    <source>
        <dbReference type="EMBL" id="TEB38936.1"/>
    </source>
</evidence>
<feature type="compositionally biased region" description="Pro residues" evidence="1">
    <location>
        <begin position="23"/>
        <end position="37"/>
    </location>
</feature>
<dbReference type="EMBL" id="QPFP01000002">
    <property type="protein sequence ID" value="TEB38936.1"/>
    <property type="molecule type" value="Genomic_DNA"/>
</dbReference>
<sequence>MRLRFGKRQQPPSNAKRKSWHSPPSPPPADNPDPAFSPDPRSHPYHYLTTHEWALPLAPGHPSLQSPRRRRRRAAAIPRRPRPLSNDYNNQSDATESEIEIIQPPNSPVSTNSCSTSDSNNSAVEAATERTALAQTGRTSPIPPLPPTSMSVHPPSQAKEDVKPAKRLGFFTKRVFAKQDSSSKADDPGRTILIKPQGRRSEENGPPPAARLADSSALQRHISAPGLHRPVQRDLRPAPGEQNGLGSTSRELYPAGIGAVPSSLAAITALHQDTASNARSQVPANLDKIDELDETAALFGARLHHDGPYEAANRAVAEAGFTSKSRMPLGLDYGRLHHSSRGPSESEAWSSVAPEL</sequence>
<proteinExistence type="predicted"/>
<protein>
    <submittedName>
        <fullName evidence="2">Uncharacterized protein</fullName>
    </submittedName>
</protein>
<keyword evidence="3" id="KW-1185">Reference proteome</keyword>